<dbReference type="Gene3D" id="3.40.630.60">
    <property type="match status" value="1"/>
</dbReference>
<evidence type="ECO:0000256" key="3">
    <source>
        <dbReference type="ARBA" id="ARBA00011486"/>
    </source>
</evidence>
<dbReference type="GO" id="GO:0008073">
    <property type="term" value="F:ornithine decarboxylase inhibitor activity"/>
    <property type="evidence" value="ECO:0007669"/>
    <property type="project" value="InterPro"/>
</dbReference>
<dbReference type="PANTHER" id="PTHR10279:SF10">
    <property type="entry name" value="ORNITHINE DECARBOXYLASE ANTIZYME"/>
    <property type="match status" value="1"/>
</dbReference>
<protein>
    <recommendedName>
        <fullName evidence="4">Ornithine decarboxylase antizyme</fullName>
    </recommendedName>
</protein>
<evidence type="ECO:0000313" key="8">
    <source>
        <dbReference type="Proteomes" id="UP000198372"/>
    </source>
</evidence>
<dbReference type="InterPro" id="IPR038581">
    <property type="entry name" value="ODC_AZ_sf"/>
</dbReference>
<accession>A0A238FDX5</accession>
<gene>
    <name evidence="7" type="ORF">BQ2448_1478</name>
</gene>
<organism evidence="7 8">
    <name type="scientific">Microbotryum intermedium</name>
    <dbReference type="NCBI Taxonomy" id="269621"/>
    <lineage>
        <taxon>Eukaryota</taxon>
        <taxon>Fungi</taxon>
        <taxon>Dikarya</taxon>
        <taxon>Basidiomycota</taxon>
        <taxon>Pucciniomycotina</taxon>
        <taxon>Microbotryomycetes</taxon>
        <taxon>Microbotryales</taxon>
        <taxon>Microbotryaceae</taxon>
        <taxon>Microbotryum</taxon>
    </lineage>
</organism>
<keyword evidence="5" id="KW-0688">Ribosomal frameshifting</keyword>
<evidence type="ECO:0000256" key="5">
    <source>
        <dbReference type="ARBA" id="ARBA00022758"/>
    </source>
</evidence>
<evidence type="ECO:0000256" key="4">
    <source>
        <dbReference type="ARBA" id="ARBA00017712"/>
    </source>
</evidence>
<evidence type="ECO:0000313" key="7">
    <source>
        <dbReference type="EMBL" id="SCV70084.1"/>
    </source>
</evidence>
<dbReference type="GO" id="GO:0005737">
    <property type="term" value="C:cytoplasm"/>
    <property type="evidence" value="ECO:0007669"/>
    <property type="project" value="TreeGrafter"/>
</dbReference>
<dbReference type="Proteomes" id="UP000198372">
    <property type="component" value="Unassembled WGS sequence"/>
</dbReference>
<name>A0A238FDX5_9BASI</name>
<dbReference type="GO" id="GO:0075523">
    <property type="term" value="P:viral translational frameshifting"/>
    <property type="evidence" value="ECO:0007669"/>
    <property type="project" value="UniProtKB-KW"/>
</dbReference>
<dbReference type="EMBL" id="FMSP01000005">
    <property type="protein sequence ID" value="SCV70084.1"/>
    <property type="molecule type" value="Genomic_DNA"/>
</dbReference>
<comment type="function">
    <text evidence="1">Ornithine decarboxylase (ODC) antizyme protein that negatively regulates ODC activity and intracellular polyamine biosynthesis in response to increased intracellular polyamine levels. Binds to ODC monomers, inhibiting the assembly of the functional ODC homodimer, and targets the monomers for ubiquitin-independent proteolytic destruction by the 26S proteasome.</text>
</comment>
<keyword evidence="8" id="KW-1185">Reference proteome</keyword>
<feature type="compositionally biased region" description="Polar residues" evidence="6">
    <location>
        <begin position="88"/>
        <end position="101"/>
    </location>
</feature>
<dbReference type="InterPro" id="IPR002993">
    <property type="entry name" value="ODC_AZ"/>
</dbReference>
<dbReference type="GO" id="GO:0005634">
    <property type="term" value="C:nucleus"/>
    <property type="evidence" value="ECO:0007669"/>
    <property type="project" value="TreeGrafter"/>
</dbReference>
<dbReference type="AlphaFoldDB" id="A0A238FDX5"/>
<dbReference type="GO" id="GO:0045732">
    <property type="term" value="P:positive regulation of protein catabolic process"/>
    <property type="evidence" value="ECO:0007669"/>
    <property type="project" value="TreeGrafter"/>
</dbReference>
<comment type="subunit">
    <text evidence="3">Interacts with ODC and thereby sterically blocks ODC homodimerization.</text>
</comment>
<dbReference type="InterPro" id="IPR016181">
    <property type="entry name" value="Acyl_CoA_acyltransferase"/>
</dbReference>
<dbReference type="STRING" id="269621.A0A238FDX5"/>
<feature type="compositionally biased region" description="Low complexity" evidence="6">
    <location>
        <begin position="66"/>
        <end position="79"/>
    </location>
</feature>
<comment type="similarity">
    <text evidence="2">Belongs to the ODC antizyme family.</text>
</comment>
<evidence type="ECO:0000256" key="2">
    <source>
        <dbReference type="ARBA" id="ARBA00008796"/>
    </source>
</evidence>
<sequence length="279" mass="29089">MKSHDKLHAATAATETAFGLAAKAPFYATLCAQAYVTVPITALKLSTALLSLGSTNPTSTRPRNDSSSSLGTPCSSTNSSPPPAYNSIYPTSSSPQSARAPSILSTKSTSTFLNPLQAALNSPSKPIKPLLSPRSSHDSTHCNTLSVDTPATHPAPRVVDVLSLVFPTSSPAQTLPHSSVDLTEFSSAWKGAVLENPDAGTRTLYVVGGSYQDVNMRESVCGVLEKAEDELACTGVVMSLEKNSPDLGELIHQLLYVGGTITSGPFTANPAYILVGLDV</sequence>
<feature type="region of interest" description="Disordered" evidence="6">
    <location>
        <begin position="130"/>
        <end position="151"/>
    </location>
</feature>
<reference evidence="8" key="1">
    <citation type="submission" date="2016-09" db="EMBL/GenBank/DDBJ databases">
        <authorList>
            <person name="Jeantristanb JTB J.-T."/>
            <person name="Ricardo R."/>
        </authorList>
    </citation>
    <scope>NUCLEOTIDE SEQUENCE [LARGE SCALE GENOMIC DNA]</scope>
</reference>
<dbReference type="OrthoDB" id="5959761at2759"/>
<evidence type="ECO:0000256" key="1">
    <source>
        <dbReference type="ARBA" id="ARBA00002307"/>
    </source>
</evidence>
<dbReference type="PANTHER" id="PTHR10279">
    <property type="entry name" value="ORNITHINE DECARBOXYLASE ANTIZYME"/>
    <property type="match status" value="1"/>
</dbReference>
<feature type="region of interest" description="Disordered" evidence="6">
    <location>
        <begin position="52"/>
        <end position="101"/>
    </location>
</feature>
<dbReference type="Pfam" id="PF02100">
    <property type="entry name" value="ODC_AZ"/>
    <property type="match status" value="1"/>
</dbReference>
<evidence type="ECO:0000256" key="6">
    <source>
        <dbReference type="SAM" id="MobiDB-lite"/>
    </source>
</evidence>
<dbReference type="SUPFAM" id="SSF55729">
    <property type="entry name" value="Acyl-CoA N-acyltransferases (Nat)"/>
    <property type="match status" value="1"/>
</dbReference>
<proteinExistence type="inferred from homology"/>